<organism evidence="1 2">
    <name type="scientific">Dactylosporangium salmoneum</name>
    <dbReference type="NCBI Taxonomy" id="53361"/>
    <lineage>
        <taxon>Bacteria</taxon>
        <taxon>Bacillati</taxon>
        <taxon>Actinomycetota</taxon>
        <taxon>Actinomycetes</taxon>
        <taxon>Micromonosporales</taxon>
        <taxon>Micromonosporaceae</taxon>
        <taxon>Dactylosporangium</taxon>
    </lineage>
</organism>
<protein>
    <recommendedName>
        <fullName evidence="3">Nucleoid-associated protein</fullName>
    </recommendedName>
</protein>
<reference evidence="1 2" key="1">
    <citation type="journal article" date="2019" name="Int. J. Syst. Evol. Microbiol.">
        <title>The Global Catalogue of Microorganisms (GCM) 10K type strain sequencing project: providing services to taxonomists for standard genome sequencing and annotation.</title>
        <authorList>
            <consortium name="The Broad Institute Genomics Platform"/>
            <consortium name="The Broad Institute Genome Sequencing Center for Infectious Disease"/>
            <person name="Wu L."/>
            <person name="Ma J."/>
        </authorList>
    </citation>
    <scope>NUCLEOTIDE SEQUENCE [LARGE SCALE GENOMIC DNA]</scope>
    <source>
        <strain evidence="1 2">JCM 3272</strain>
    </source>
</reference>
<comment type="caution">
    <text evidence="1">The sequence shown here is derived from an EMBL/GenBank/DDBJ whole genome shotgun (WGS) entry which is preliminary data.</text>
</comment>
<evidence type="ECO:0000313" key="1">
    <source>
        <dbReference type="EMBL" id="GAA2388530.1"/>
    </source>
</evidence>
<dbReference type="Proteomes" id="UP001501444">
    <property type="component" value="Unassembled WGS sequence"/>
</dbReference>
<dbReference type="PIRSF" id="PIRSF004555">
    <property type="entry name" value="UCP004555"/>
    <property type="match status" value="1"/>
</dbReference>
<name>A0ABN3HVR9_9ACTN</name>
<proteinExistence type="predicted"/>
<keyword evidence="2" id="KW-1185">Reference proteome</keyword>
<dbReference type="InterPro" id="IPR036894">
    <property type="entry name" value="YbaB-like_sf"/>
</dbReference>
<sequence length="98" mass="10720">MRSQGQSNPRQLMEQAMTLRDNLLTLQRDLNEVELTGTAGNGQVVATMRGNGEPVRVHIDPAAAARHAVATLEQLVLGTIREAQQATRTYGRAKTRIV</sequence>
<dbReference type="EMBL" id="BAAARV010000113">
    <property type="protein sequence ID" value="GAA2388530.1"/>
    <property type="molecule type" value="Genomic_DNA"/>
</dbReference>
<evidence type="ECO:0008006" key="3">
    <source>
        <dbReference type="Google" id="ProtNLM"/>
    </source>
</evidence>
<dbReference type="Pfam" id="PF02575">
    <property type="entry name" value="YbaB_DNA_bd"/>
    <property type="match status" value="1"/>
</dbReference>
<gene>
    <name evidence="1" type="ORF">GCM10010170_099790</name>
</gene>
<dbReference type="InterPro" id="IPR004401">
    <property type="entry name" value="YbaB/EbfC"/>
</dbReference>
<dbReference type="SUPFAM" id="SSF82607">
    <property type="entry name" value="YbaB-like"/>
    <property type="match status" value="1"/>
</dbReference>
<evidence type="ECO:0000313" key="2">
    <source>
        <dbReference type="Proteomes" id="UP001501444"/>
    </source>
</evidence>
<accession>A0ABN3HVR9</accession>
<dbReference type="Gene3D" id="3.30.1310.10">
    <property type="entry name" value="Nucleoid-associated protein YbaB-like domain"/>
    <property type="match status" value="1"/>
</dbReference>